<dbReference type="NCBIfam" id="TIGR03376">
    <property type="entry name" value="glycerol3P_DH"/>
    <property type="match status" value="1"/>
</dbReference>
<accession>A0A0F7V7S2</accession>
<feature type="coiled-coil region" evidence="7">
    <location>
        <begin position="858"/>
        <end position="885"/>
    </location>
</feature>
<feature type="region of interest" description="Disordered" evidence="8">
    <location>
        <begin position="242"/>
        <end position="275"/>
    </location>
</feature>
<keyword evidence="7" id="KW-0175">Coiled coil</keyword>
<feature type="compositionally biased region" description="Polar residues" evidence="8">
    <location>
        <begin position="254"/>
        <end position="275"/>
    </location>
</feature>
<dbReference type="GO" id="GO:0051287">
    <property type="term" value="F:NAD binding"/>
    <property type="evidence" value="ECO:0007669"/>
    <property type="project" value="UniProtKB-UniRule"/>
</dbReference>
<evidence type="ECO:0000256" key="3">
    <source>
        <dbReference type="ARBA" id="ARBA00023027"/>
    </source>
</evidence>
<name>A0A0F7V7S2_TOXGV</name>
<sequence length="902" mass="98843">MEVNHFILSACERWETSAFDPCADTRISLAVSGEEDQHCSERREHHWASGHQFLTLRHSYAPPLWNLFAVARHSPSPIATVECDNFILSKKCSLPTPSVNSSEDKPAGCRTSPEKAGHGTKSDSSFSCAAYSAPVLSFSPPLPFWLCAAKISGFPSRRTEADTLQPTLDPVQQCRSEGSTTKSRGSSLSPVPGSWCSGSVALGNSLTRSFSATRQNPFRGPLRQSSVSPACAAPLKLGTPRLSAVTSRARRNSVDPTRPSTTSLRALSPHTSVGSDSLPTRLVQTFPSVLALVHKHLTWSAFLCFLADGKVSGATTASVFRPAKPQVLYRFRGFDRGRSLSTSTLSAAAPRSLALFFLLFFLTGLPSQLRPSTQRTLVSASSFLHQPIVPAVASAVQASAFVSPRAVTSPVTRSSAWSGRRNTRAFSSSSVRYFHTKRKRTNDHTGGAMESFLRPIQPKRSLFQVLQKGPLRVAVIGSGNWGSVIGKICAQNAERSYVFHDQVRMWVFEEMIEGQKLTDIINQKHENVKYLPGHKLPDNLVAVPDVVEACRGADLLVFVMPHQFVAKVCDQLAKANVVPSHARAISLLKGLYVEGGRPQLFSDTIRSKLNIVECAALSGANVANDVAREEFAEATIGHSPDETDTALIWQQLFDKPYFKVNTLPDVAGVQLCGAVKNVVALAAGFCDGLGLGTNTKSAIIRLGVEEMKQFGMIFFDNVIAETFFDSAGYADVITTVFGGRNARCAAEFVRQKGSKTWDQIEAEMLNGQKLQGTLTAREVFEVISSHEVDHLFPLFTVTYDIAFKGRDPADLVRVFETREVRPHKTAEECNILVLPPLMANARRRIGRLQSIVDHERFKEQEKKIVKEYEKRYTEIEVAAETAKTADDFTPVAPAAEECRARK</sequence>
<dbReference type="GO" id="GO:0005975">
    <property type="term" value="P:carbohydrate metabolic process"/>
    <property type="evidence" value="ECO:0007669"/>
    <property type="project" value="InterPro"/>
</dbReference>
<dbReference type="InterPro" id="IPR036291">
    <property type="entry name" value="NAD(P)-bd_dom_sf"/>
</dbReference>
<dbReference type="PANTHER" id="PTHR11728">
    <property type="entry name" value="GLYCEROL-3-PHOSPHATE DEHYDROGENASE"/>
    <property type="match status" value="1"/>
</dbReference>
<dbReference type="GO" id="GO:0042803">
    <property type="term" value="F:protein homodimerization activity"/>
    <property type="evidence" value="ECO:0007669"/>
    <property type="project" value="InterPro"/>
</dbReference>
<comment type="catalytic activity">
    <reaction evidence="4 6">
        <text>sn-glycerol 3-phosphate + NAD(+) = dihydroxyacetone phosphate + NADH + H(+)</text>
        <dbReference type="Rhea" id="RHEA:11092"/>
        <dbReference type="ChEBI" id="CHEBI:15378"/>
        <dbReference type="ChEBI" id="CHEBI:57540"/>
        <dbReference type="ChEBI" id="CHEBI:57597"/>
        <dbReference type="ChEBI" id="CHEBI:57642"/>
        <dbReference type="ChEBI" id="CHEBI:57945"/>
        <dbReference type="EC" id="1.1.1.8"/>
    </reaction>
</comment>
<dbReference type="InterPro" id="IPR017751">
    <property type="entry name" value="G3P_DH_NAD-dep_euk"/>
</dbReference>
<feature type="compositionally biased region" description="Polar residues" evidence="8">
    <location>
        <begin position="173"/>
        <end position="189"/>
    </location>
</feature>
<dbReference type="InterPro" id="IPR006168">
    <property type="entry name" value="G3P_DH_NAD-dep"/>
</dbReference>
<evidence type="ECO:0000313" key="11">
    <source>
        <dbReference type="EMBL" id="CEL76162.1"/>
    </source>
</evidence>
<dbReference type="EMBL" id="LN714499">
    <property type="protein sequence ID" value="CEL76162.1"/>
    <property type="molecule type" value="Genomic_DNA"/>
</dbReference>
<dbReference type="AlphaFoldDB" id="A0A0F7V7S2"/>
<dbReference type="FunFam" id="3.40.50.720:FF:000365">
    <property type="entry name" value="Glycerol-3-phosphate dehydrogenase [NAD(+)]"/>
    <property type="match status" value="1"/>
</dbReference>
<dbReference type="GO" id="GO:0005829">
    <property type="term" value="C:cytosol"/>
    <property type="evidence" value="ECO:0007669"/>
    <property type="project" value="TreeGrafter"/>
</dbReference>
<dbReference type="PANTHER" id="PTHR11728:SF8">
    <property type="entry name" value="GLYCEROL-3-PHOSPHATE DEHYDROGENASE [NAD(+)]-RELATED"/>
    <property type="match status" value="1"/>
</dbReference>
<evidence type="ECO:0000256" key="7">
    <source>
        <dbReference type="SAM" id="Coils"/>
    </source>
</evidence>
<evidence type="ECO:0000256" key="8">
    <source>
        <dbReference type="SAM" id="MobiDB-lite"/>
    </source>
</evidence>
<dbReference type="InterPro" id="IPR013328">
    <property type="entry name" value="6PGD_dom2"/>
</dbReference>
<evidence type="ECO:0000256" key="2">
    <source>
        <dbReference type="ARBA" id="ARBA00023002"/>
    </source>
</evidence>
<feature type="region of interest" description="Disordered" evidence="8">
    <location>
        <begin position="95"/>
        <end position="122"/>
    </location>
</feature>
<gene>
    <name evidence="11" type="ORF">BN1205_029810</name>
</gene>
<feature type="compositionally biased region" description="Basic and acidic residues" evidence="8">
    <location>
        <begin position="102"/>
        <end position="121"/>
    </location>
</feature>
<dbReference type="SUPFAM" id="SSF51735">
    <property type="entry name" value="NAD(P)-binding Rossmann-fold domains"/>
    <property type="match status" value="1"/>
</dbReference>
<feature type="region of interest" description="Disordered" evidence="8">
    <location>
        <begin position="171"/>
        <end position="192"/>
    </location>
</feature>
<evidence type="ECO:0000256" key="5">
    <source>
        <dbReference type="RuleBase" id="RU000437"/>
    </source>
</evidence>
<dbReference type="InterPro" id="IPR011128">
    <property type="entry name" value="G3P_DH_NAD-dep_N"/>
</dbReference>
<evidence type="ECO:0000259" key="9">
    <source>
        <dbReference type="Pfam" id="PF01210"/>
    </source>
</evidence>
<feature type="domain" description="Glycerol-3-phosphate dehydrogenase NAD-dependent N-terminal" evidence="9">
    <location>
        <begin position="473"/>
        <end position="640"/>
    </location>
</feature>
<dbReference type="PRINTS" id="PR00077">
    <property type="entry name" value="GPDHDRGNASE"/>
</dbReference>
<organism evidence="11">
    <name type="scientific">Toxoplasma gondii (strain ATCC 50861 / VEG)</name>
    <dbReference type="NCBI Taxonomy" id="432359"/>
    <lineage>
        <taxon>Eukaryota</taxon>
        <taxon>Sar</taxon>
        <taxon>Alveolata</taxon>
        <taxon>Apicomplexa</taxon>
        <taxon>Conoidasida</taxon>
        <taxon>Coccidia</taxon>
        <taxon>Eucoccidiorida</taxon>
        <taxon>Eimeriorina</taxon>
        <taxon>Sarcocystidae</taxon>
        <taxon>Toxoplasma</taxon>
    </lineage>
</organism>
<comment type="similarity">
    <text evidence="1 5">Belongs to the NAD-dependent glycerol-3-phosphate dehydrogenase family.</text>
</comment>
<dbReference type="Pfam" id="PF01210">
    <property type="entry name" value="NAD_Gly3P_dh_N"/>
    <property type="match status" value="1"/>
</dbReference>
<dbReference type="Gene3D" id="1.10.1040.10">
    <property type="entry name" value="N-(1-d-carboxylethyl)-l-norvaline Dehydrogenase, domain 2"/>
    <property type="match status" value="1"/>
</dbReference>
<dbReference type="GO" id="GO:0046168">
    <property type="term" value="P:glycerol-3-phosphate catabolic process"/>
    <property type="evidence" value="ECO:0007669"/>
    <property type="project" value="UniProtKB-UniRule"/>
</dbReference>
<keyword evidence="3 5" id="KW-0520">NAD</keyword>
<dbReference type="Gene3D" id="3.40.50.720">
    <property type="entry name" value="NAD(P)-binding Rossmann-like Domain"/>
    <property type="match status" value="1"/>
</dbReference>
<dbReference type="EC" id="1.1.1.8" evidence="6"/>
<keyword evidence="2 5" id="KW-0560">Oxidoreductase</keyword>
<dbReference type="InterPro" id="IPR008927">
    <property type="entry name" value="6-PGluconate_DH-like_C_sf"/>
</dbReference>
<protein>
    <recommendedName>
        <fullName evidence="6">Glycerol-3-phosphate dehydrogenase [NAD(+)]</fullName>
        <ecNumber evidence="6">1.1.1.8</ecNumber>
    </recommendedName>
</protein>
<evidence type="ECO:0000256" key="1">
    <source>
        <dbReference type="ARBA" id="ARBA00011009"/>
    </source>
</evidence>
<dbReference type="FunFam" id="1.10.1040.10:FF:000004">
    <property type="entry name" value="Glycerol-3-phosphate dehydrogenase [NAD(+)]"/>
    <property type="match status" value="1"/>
</dbReference>
<evidence type="ECO:0000256" key="6">
    <source>
        <dbReference type="RuleBase" id="RU361243"/>
    </source>
</evidence>
<proteinExistence type="inferred from homology"/>
<dbReference type="InterPro" id="IPR006109">
    <property type="entry name" value="G3P_DH_NAD-dep_C"/>
</dbReference>
<reference evidence="11" key="1">
    <citation type="journal article" date="2015" name="PLoS ONE">
        <title>Comprehensive Evaluation of Toxoplasma gondii VEG and Neospora caninum LIV Genomes with Tachyzoite Stage Transcriptome and Proteome Defines Novel Transcript Features.</title>
        <authorList>
            <person name="Ramaprasad A."/>
            <person name="Mourier T."/>
            <person name="Naeem R."/>
            <person name="Malas T.B."/>
            <person name="Moussa E."/>
            <person name="Panigrahi A."/>
            <person name="Vermont S.J."/>
            <person name="Otto T.D."/>
            <person name="Wastling J."/>
            <person name="Pain A."/>
        </authorList>
    </citation>
    <scope>NUCLEOTIDE SEQUENCE</scope>
    <source>
        <strain evidence="11">VEG</strain>
    </source>
</reference>
<dbReference type="Pfam" id="PF07479">
    <property type="entry name" value="NAD_Gly3P_dh_C"/>
    <property type="match status" value="1"/>
</dbReference>
<evidence type="ECO:0000259" key="10">
    <source>
        <dbReference type="Pfam" id="PF07479"/>
    </source>
</evidence>
<dbReference type="GO" id="GO:0141152">
    <property type="term" value="F:glycerol-3-phosphate dehydrogenase (NAD+) activity"/>
    <property type="evidence" value="ECO:0007669"/>
    <property type="project" value="UniProtKB-UniRule"/>
</dbReference>
<feature type="domain" description="Glycerol-3-phosphate dehydrogenase NAD-dependent C-terminal" evidence="10">
    <location>
        <begin position="665"/>
        <end position="812"/>
    </location>
</feature>
<dbReference type="SUPFAM" id="SSF48179">
    <property type="entry name" value="6-phosphogluconate dehydrogenase C-terminal domain-like"/>
    <property type="match status" value="1"/>
</dbReference>
<evidence type="ECO:0000256" key="4">
    <source>
        <dbReference type="ARBA" id="ARBA00048683"/>
    </source>
</evidence>
<dbReference type="PROSITE" id="PS00957">
    <property type="entry name" value="NAD_G3PDH"/>
    <property type="match status" value="1"/>
</dbReference>